<evidence type="ECO:0000313" key="9">
    <source>
        <dbReference type="Proteomes" id="UP001155901"/>
    </source>
</evidence>
<evidence type="ECO:0000313" key="7">
    <source>
        <dbReference type="EMBL" id="MBV6325107.1"/>
    </source>
</evidence>
<evidence type="ECO:0000256" key="3">
    <source>
        <dbReference type="SAM" id="MobiDB-lite"/>
    </source>
</evidence>
<keyword evidence="7" id="KW-0675">Receptor</keyword>
<dbReference type="PANTHER" id="PTHR47234">
    <property type="match status" value="1"/>
</dbReference>
<dbReference type="PANTHER" id="PTHR47234:SF2">
    <property type="entry name" value="TONB-DEPENDENT RECEPTOR"/>
    <property type="match status" value="1"/>
</dbReference>
<dbReference type="GO" id="GO:0009279">
    <property type="term" value="C:cell outer membrane"/>
    <property type="evidence" value="ECO:0007669"/>
    <property type="project" value="UniProtKB-SubCell"/>
</dbReference>
<evidence type="ECO:0000256" key="4">
    <source>
        <dbReference type="SAM" id="SignalP"/>
    </source>
</evidence>
<dbReference type="RefSeq" id="WP_217946001.1">
    <property type="nucleotide sequence ID" value="NZ_JAHTGR010000025.1"/>
</dbReference>
<dbReference type="Pfam" id="PF07715">
    <property type="entry name" value="Plug"/>
    <property type="match status" value="1"/>
</dbReference>
<dbReference type="Proteomes" id="UP001155901">
    <property type="component" value="Unassembled WGS sequence"/>
</dbReference>
<dbReference type="Pfam" id="PF00593">
    <property type="entry name" value="TonB_dep_Rec_b-barrel"/>
    <property type="match status" value="1"/>
</dbReference>
<sequence>MIKETTLCRSIRMICVGGLALGLQAAHAQDATTEVVQKVQITGSRISAPGADSPSPLQILTSADIAASGAVNLQELLQKNPTLGTPTLSRTNSNFLTSGAGVSTVNLRNLGDSRTLVLVNGRRFVSGVPGNTSVDLNTIPTDFIERVEMLTGGASATYGSDAVAGVVNIILKKNFDGVLVDAQSGRSSHGDDLKKKLALTFGTTSADGASNIMGHFGYSKQGAVFSKDRDRSAQDQTSSIVKGHPELAFVPKGPNFSGYAPQGHFYGDAEDFTYDKDGKVIPWNANGVNGVGATGYNRSPLRIIAVPTERYLFALNGTHAFNDNHSAFFEGTYASTKASSNIESFPLGAEKVFPGSGGQTPAGAMVNGKLVKNPLVPQYLYDRISDNDGDGIPDYFFTRRLSEFGPRHSDVDRDTFRISTGLKGTVKDWNYETYITYGKTKEAQSSTGQVNIPNLRYALSAIPGPTGTPVCSDSHAVAEGCVPINIFGYNTVSPEALKYVTAPGSLLTAVTQKLAGATVSGDLFDLPAGKLGLAAGFEWRSEESSSVPDPLTQSGLNAGNATPPTYGKYQVREAFVETRIPVLKDMRFAKELSFLGTFRHGDYSTVGSTNSWNAGGEWAVTSDFKIRATRAQSTRAPNINELYQAPSQDFPNGLVDPCDGVSSSSTSALATNCKNAPGVAANMAAHGGVFTLTQPDKQGISGYNTGNPDLKAEKGRSTTIGVVITPRSIPVLDKVTFTADYFKINIADAIVGTDRQYSLDQCYNHNNPIFCKFITRRPAQMGNLSSGSIKDSDTAVTNSGGVGTEGLDMTVSWADRVGPGRLSAQLAYTYLRQFWRREIPEDKDDPSKTPRNDDVGEITANSVNAPRNKAVLNMAYKWGSFGATWTATYTGPVALDDQFLKGLDIAPGTVGVGSKTYNDFQFTYDIKKEAKKSMQVYFGINNAFDAKPAPIISGLPGSTVGTETDASTYDAIGRRYYLGLRVSL</sequence>
<keyword evidence="1 2" id="KW-0472">Membrane</keyword>
<keyword evidence="10" id="KW-1185">Reference proteome</keyword>
<dbReference type="InterPro" id="IPR000531">
    <property type="entry name" value="Beta-barrel_TonB"/>
</dbReference>
<feature type="domain" description="TonB-dependent receptor-like beta-barrel" evidence="5">
    <location>
        <begin position="381"/>
        <end position="942"/>
    </location>
</feature>
<feature type="compositionally biased region" description="Basic and acidic residues" evidence="3">
    <location>
        <begin position="841"/>
        <end position="854"/>
    </location>
</feature>
<feature type="region of interest" description="Disordered" evidence="3">
    <location>
        <begin position="841"/>
        <end position="861"/>
    </location>
</feature>
<keyword evidence="1" id="KW-0998">Cell outer membrane</keyword>
<organism evidence="7 9">
    <name type="scientific">Duganella violaceipulchra</name>
    <dbReference type="NCBI Taxonomy" id="2849652"/>
    <lineage>
        <taxon>Bacteria</taxon>
        <taxon>Pseudomonadati</taxon>
        <taxon>Pseudomonadota</taxon>
        <taxon>Betaproteobacteria</taxon>
        <taxon>Burkholderiales</taxon>
        <taxon>Oxalobacteraceae</taxon>
        <taxon>Telluria group</taxon>
        <taxon>Duganella</taxon>
    </lineage>
</organism>
<dbReference type="Proteomes" id="UP001162889">
    <property type="component" value="Unassembled WGS sequence"/>
</dbReference>
<keyword evidence="1" id="KW-0813">Transport</keyword>
<comment type="subcellular location">
    <subcellularLocation>
        <location evidence="1">Cell outer membrane</location>
        <topology evidence="1">Multi-pass membrane protein</topology>
    </subcellularLocation>
</comment>
<dbReference type="PROSITE" id="PS52016">
    <property type="entry name" value="TONB_DEPENDENT_REC_3"/>
    <property type="match status" value="1"/>
</dbReference>
<feature type="signal peptide" evidence="4">
    <location>
        <begin position="1"/>
        <end position="28"/>
    </location>
</feature>
<dbReference type="InterPro" id="IPR039426">
    <property type="entry name" value="TonB-dep_rcpt-like"/>
</dbReference>
<feature type="chain" id="PRO_5041279208" evidence="4">
    <location>
        <begin position="29"/>
        <end position="984"/>
    </location>
</feature>
<reference evidence="8" key="2">
    <citation type="submission" date="2022-03" db="EMBL/GenBank/DDBJ databases">
        <title>Genome Encyclopedia of Bacteria and Archaea VI: Functional Genomics of Type Strains.</title>
        <authorList>
            <person name="Whitman W."/>
        </authorList>
    </citation>
    <scope>NUCLEOTIDE SEQUENCE</scope>
    <source>
        <strain evidence="8">HSC-15S17</strain>
    </source>
</reference>
<feature type="compositionally biased region" description="Polar residues" evidence="3">
    <location>
        <begin position="544"/>
        <end position="563"/>
    </location>
</feature>
<dbReference type="EMBL" id="JAHTGR010000025">
    <property type="protein sequence ID" value="MBV6325107.1"/>
    <property type="molecule type" value="Genomic_DNA"/>
</dbReference>
<evidence type="ECO:0000256" key="2">
    <source>
        <dbReference type="RuleBase" id="RU003357"/>
    </source>
</evidence>
<dbReference type="InterPro" id="IPR012910">
    <property type="entry name" value="Plug_dom"/>
</dbReference>
<name>A0AA41L877_9BURK</name>
<evidence type="ECO:0000259" key="6">
    <source>
        <dbReference type="Pfam" id="PF07715"/>
    </source>
</evidence>
<dbReference type="AlphaFoldDB" id="A0AA41L877"/>
<keyword evidence="1" id="KW-0812">Transmembrane</keyword>
<evidence type="ECO:0000313" key="8">
    <source>
        <dbReference type="EMBL" id="MCP2012402.1"/>
    </source>
</evidence>
<comment type="caution">
    <text evidence="7">The sequence shown here is derived from an EMBL/GenBank/DDBJ whole genome shotgun (WGS) entry which is preliminary data.</text>
</comment>
<feature type="region of interest" description="Disordered" evidence="3">
    <location>
        <begin position="544"/>
        <end position="564"/>
    </location>
</feature>
<feature type="domain" description="TonB-dependent receptor plug" evidence="6">
    <location>
        <begin position="51"/>
        <end position="166"/>
    </location>
</feature>
<proteinExistence type="inferred from homology"/>
<reference evidence="7" key="1">
    <citation type="submission" date="2021-07" db="EMBL/GenBank/DDBJ databases">
        <title>Characterization of violacein-producing bacteria and related species.</title>
        <authorList>
            <person name="Wilson H.S."/>
            <person name="De Leon M.E."/>
        </authorList>
    </citation>
    <scope>NUCLEOTIDE SEQUENCE</scope>
    <source>
        <strain evidence="7">HSC-15S17</strain>
    </source>
</reference>
<keyword evidence="4" id="KW-0732">Signal</keyword>
<dbReference type="EMBL" id="JALJZU010000018">
    <property type="protein sequence ID" value="MCP2012402.1"/>
    <property type="molecule type" value="Genomic_DNA"/>
</dbReference>
<comment type="similarity">
    <text evidence="1 2">Belongs to the TonB-dependent receptor family.</text>
</comment>
<keyword evidence="2" id="KW-0798">TonB box</keyword>
<keyword evidence="1" id="KW-1134">Transmembrane beta strand</keyword>
<gene>
    <name evidence="7" type="ORF">KVP70_29745</name>
    <name evidence="8" type="ORF">L1274_006166</name>
</gene>
<protein>
    <submittedName>
        <fullName evidence="8">Outer membrane receptor protein involved in Fe transport</fullName>
    </submittedName>
    <submittedName>
        <fullName evidence="7">TonB-dependent receptor</fullName>
    </submittedName>
</protein>
<evidence type="ECO:0000313" key="10">
    <source>
        <dbReference type="Proteomes" id="UP001162889"/>
    </source>
</evidence>
<accession>A0AA41L877</accession>
<evidence type="ECO:0000259" key="5">
    <source>
        <dbReference type="Pfam" id="PF00593"/>
    </source>
</evidence>
<evidence type="ECO:0000256" key="1">
    <source>
        <dbReference type="PROSITE-ProRule" id="PRU01360"/>
    </source>
</evidence>